<evidence type="ECO:0000256" key="1">
    <source>
        <dbReference type="SAM" id="SignalP"/>
    </source>
</evidence>
<evidence type="ECO:0000313" key="3">
    <source>
        <dbReference type="EMBL" id="SQI44170.1"/>
    </source>
</evidence>
<accession>A0A2X4VFT2</accession>
<dbReference type="InterPro" id="IPR053143">
    <property type="entry name" value="Arylsulfate_ST"/>
</dbReference>
<dbReference type="AlphaFoldDB" id="A0A2X4VFT2"/>
<feature type="chain" id="PRO_5016035264" evidence="1">
    <location>
        <begin position="23"/>
        <end position="596"/>
    </location>
</feature>
<dbReference type="RefSeq" id="WP_111741764.1">
    <property type="nucleotide sequence ID" value="NZ_LR698987.1"/>
</dbReference>
<dbReference type="Gene3D" id="2.60.40.3100">
    <property type="entry name" value="Arylsulphate sulphotransferase monomer, N-terminal domain"/>
    <property type="match status" value="1"/>
</dbReference>
<dbReference type="PANTHER" id="PTHR35340:SF10">
    <property type="entry name" value="CYTOPLASMIC PROTEIN"/>
    <property type="match status" value="1"/>
</dbReference>
<dbReference type="InterPro" id="IPR035391">
    <property type="entry name" value="Arylsulfotran_N"/>
</dbReference>
<name>A0A2X4VFT2_9GAMM</name>
<dbReference type="EMBL" id="LS483470">
    <property type="protein sequence ID" value="SQI44170.1"/>
    <property type="molecule type" value="Genomic_DNA"/>
</dbReference>
<dbReference type="Pfam" id="PF05935">
    <property type="entry name" value="Arylsulfotrans"/>
    <property type="match status" value="1"/>
</dbReference>
<dbReference type="InterPro" id="IPR038477">
    <property type="entry name" value="ASST_N_sf"/>
</dbReference>
<protein>
    <submittedName>
        <fullName evidence="3">Arylsulfotransferase (ASST)</fullName>
    </submittedName>
</protein>
<evidence type="ECO:0000313" key="4">
    <source>
        <dbReference type="Proteomes" id="UP000249005"/>
    </source>
</evidence>
<keyword evidence="3" id="KW-0808">Transferase</keyword>
<sequence>MKLTRTTLSILCGLCISGTVLAAGGLDRERPLVATTDIVPMKEGPLGVVDVAPYDGVFPLTAIINKANHNINKVKVTVLGKGDKGIPISYDVGPQTINTHNGIPVFGLYPDYVNKVKVDWEEDGKPQTYTWSIYTAPVTMPVTGGQTTVLPDVEPVKVDDSLKNRLYLFNHIVGTAKNGHIMHVKGGAANWDYTGINWISDTNGDVRWFMNVDKIRNPNDITRIGSMMSFHQVKDGNVIFGQGQRYYKYDFLGRNISDKRLPKGFIDFSHEIIETPNDTYLLRVAKEDYPLKDGYTINTVRDHILEVDKNGDTVDYWDLNTILDPFRDNVILAMDQGAVCLSVDTASSGKTITKEELALLPFGDVTGSGPGRNWAHVNSISYDARDDSIILSSRHQSAVIKIGRDKQVKWIIADPDGWKGDLAKKVLKPVDKSGKALKCEDHKCEGDFDWTWTQHTGYIVPSKSTNGKSVVTVFDNGDARGMEQPALPTMKYSRGVEFVVDEKNMTVYQSWEYGKERGFEWYSPITSVTQYRPETKTMFMYSATAGMTGTEPLVSVLNEVKDGTQDVMLELKVRSNRPTMLGYRSSIVDPTLMFKK</sequence>
<evidence type="ECO:0000259" key="2">
    <source>
        <dbReference type="Pfam" id="PF17425"/>
    </source>
</evidence>
<dbReference type="GO" id="GO:0004062">
    <property type="term" value="F:aryl sulfotransferase activity"/>
    <property type="evidence" value="ECO:0007669"/>
    <property type="project" value="InterPro"/>
</dbReference>
<dbReference type="InterPro" id="IPR010262">
    <property type="entry name" value="Arylsulfotransferase_bact"/>
</dbReference>
<dbReference type="Pfam" id="PF17425">
    <property type="entry name" value="Arylsulfotran_N"/>
    <property type="match status" value="1"/>
</dbReference>
<keyword evidence="1" id="KW-0732">Signal</keyword>
<dbReference type="KEGG" id="lri:NCTC12151_03505"/>
<dbReference type="OrthoDB" id="304912at2"/>
<dbReference type="PANTHER" id="PTHR35340">
    <property type="entry name" value="PQQ ENZYME REPEAT PROTEIN-RELATED"/>
    <property type="match status" value="1"/>
</dbReference>
<feature type="signal peptide" evidence="1">
    <location>
        <begin position="1"/>
        <end position="22"/>
    </location>
</feature>
<reference evidence="3 4" key="1">
    <citation type="submission" date="2018-06" db="EMBL/GenBank/DDBJ databases">
        <authorList>
            <consortium name="Pathogen Informatics"/>
            <person name="Doyle S."/>
        </authorList>
    </citation>
    <scope>NUCLEOTIDE SEQUENCE [LARGE SCALE GENOMIC DNA]</scope>
    <source>
        <strain evidence="3 4">NCTC12151</strain>
    </source>
</reference>
<keyword evidence="4" id="KW-1185">Reference proteome</keyword>
<feature type="domain" description="Arylsulfotransferase N-terminal" evidence="2">
    <location>
        <begin position="49"/>
        <end position="136"/>
    </location>
</feature>
<dbReference type="Proteomes" id="UP000249005">
    <property type="component" value="Chromosome 1"/>
</dbReference>
<organism evidence="3 4">
    <name type="scientific">Leminorella richardii</name>
    <dbReference type="NCBI Taxonomy" id="158841"/>
    <lineage>
        <taxon>Bacteria</taxon>
        <taxon>Pseudomonadati</taxon>
        <taxon>Pseudomonadota</taxon>
        <taxon>Gammaproteobacteria</taxon>
        <taxon>Enterobacterales</taxon>
        <taxon>Budviciaceae</taxon>
        <taxon>Leminorella</taxon>
    </lineage>
</organism>
<proteinExistence type="predicted"/>
<gene>
    <name evidence="3" type="ORF">NCTC12151_03505</name>
</gene>